<dbReference type="AlphaFoldDB" id="K9EBF8"/>
<gene>
    <name evidence="11" type="ORF">HMPREF9698_00478</name>
</gene>
<comment type="similarity">
    <text evidence="2">Belongs to the CPA3 antiporters (TC 2.A.63) subunit D family.</text>
</comment>
<organism evidence="11 12">
    <name type="scientific">Alloiococcus otitis ATCC 51267</name>
    <dbReference type="NCBI Taxonomy" id="883081"/>
    <lineage>
        <taxon>Bacteria</taxon>
        <taxon>Bacillati</taxon>
        <taxon>Bacillota</taxon>
        <taxon>Bacilli</taxon>
        <taxon>Lactobacillales</taxon>
        <taxon>Carnobacteriaceae</taxon>
        <taxon>Alloiococcus</taxon>
    </lineage>
</organism>
<feature type="domain" description="NADH:quinone oxidoreductase/Mrp antiporter transmembrane" evidence="10">
    <location>
        <begin position="118"/>
        <end position="400"/>
    </location>
</feature>
<dbReference type="Pfam" id="PF00361">
    <property type="entry name" value="Proton_antipo_M"/>
    <property type="match status" value="1"/>
</dbReference>
<accession>K9EBF8</accession>
<dbReference type="HOGENOM" id="CLU_007100_9_5_9"/>
<keyword evidence="4" id="KW-1003">Cell membrane</keyword>
<dbReference type="GO" id="GO:0008137">
    <property type="term" value="F:NADH dehydrogenase (ubiquinone) activity"/>
    <property type="evidence" value="ECO:0007669"/>
    <property type="project" value="InterPro"/>
</dbReference>
<evidence type="ECO:0000259" key="10">
    <source>
        <dbReference type="Pfam" id="PF00361"/>
    </source>
</evidence>
<dbReference type="InterPro" id="IPR003918">
    <property type="entry name" value="NADH_UbQ_OxRdtase"/>
</dbReference>
<feature type="transmembrane region" description="Helical" evidence="9">
    <location>
        <begin position="233"/>
        <end position="251"/>
    </location>
</feature>
<dbReference type="InterPro" id="IPR001750">
    <property type="entry name" value="ND/Mrp_TM"/>
</dbReference>
<comment type="caution">
    <text evidence="11">The sequence shown here is derived from an EMBL/GenBank/DDBJ whole genome shotgun (WGS) entry which is preliminary data.</text>
</comment>
<proteinExistence type="inferred from homology"/>
<evidence type="ECO:0000256" key="7">
    <source>
        <dbReference type="ARBA" id="ARBA00023136"/>
    </source>
</evidence>
<dbReference type="GO" id="GO:0005886">
    <property type="term" value="C:plasma membrane"/>
    <property type="evidence" value="ECO:0007669"/>
    <property type="project" value="UniProtKB-SubCell"/>
</dbReference>
<dbReference type="PANTHER" id="PTHR42703">
    <property type="entry name" value="NADH DEHYDROGENASE"/>
    <property type="match status" value="1"/>
</dbReference>
<protein>
    <recommendedName>
        <fullName evidence="10">NADH:quinone oxidoreductase/Mrp antiporter transmembrane domain-containing protein</fullName>
    </recommendedName>
</protein>
<feature type="transmembrane region" description="Helical" evidence="9">
    <location>
        <begin position="263"/>
        <end position="284"/>
    </location>
</feature>
<name>K9EBF8_9LACT</name>
<dbReference type="STRING" id="883081.HMPREF9698_00478"/>
<dbReference type="PANTHER" id="PTHR42703:SF1">
    <property type="entry name" value="NA(+)_H(+) ANTIPORTER SUBUNIT D1"/>
    <property type="match status" value="1"/>
</dbReference>
<dbReference type="InterPro" id="IPR050586">
    <property type="entry name" value="CPA3_Na-H_Antiporter_D"/>
</dbReference>
<dbReference type="RefSeq" id="WP_003776983.1">
    <property type="nucleotide sequence ID" value="NZ_JH992957.1"/>
</dbReference>
<evidence type="ECO:0000256" key="6">
    <source>
        <dbReference type="ARBA" id="ARBA00022989"/>
    </source>
</evidence>
<evidence type="ECO:0000256" key="8">
    <source>
        <dbReference type="RuleBase" id="RU000320"/>
    </source>
</evidence>
<keyword evidence="3" id="KW-0050">Antiport</keyword>
<evidence type="ECO:0000313" key="11">
    <source>
        <dbReference type="EMBL" id="EKU93998.1"/>
    </source>
</evidence>
<dbReference type="eggNOG" id="COG0651">
    <property type="taxonomic scope" value="Bacteria"/>
</dbReference>
<feature type="transmembrane region" description="Helical" evidence="9">
    <location>
        <begin position="67"/>
        <end position="92"/>
    </location>
</feature>
<dbReference type="EMBL" id="AGXA01000007">
    <property type="protein sequence ID" value="EKU93998.1"/>
    <property type="molecule type" value="Genomic_DNA"/>
</dbReference>
<feature type="transmembrane region" description="Helical" evidence="9">
    <location>
        <begin position="153"/>
        <end position="173"/>
    </location>
</feature>
<evidence type="ECO:0000256" key="9">
    <source>
        <dbReference type="SAM" id="Phobius"/>
    </source>
</evidence>
<feature type="transmembrane region" description="Helical" evidence="9">
    <location>
        <begin position="357"/>
        <end position="378"/>
    </location>
</feature>
<evidence type="ECO:0000256" key="3">
    <source>
        <dbReference type="ARBA" id="ARBA00022449"/>
    </source>
</evidence>
<evidence type="ECO:0000256" key="4">
    <source>
        <dbReference type="ARBA" id="ARBA00022475"/>
    </source>
</evidence>
<feature type="transmembrane region" description="Helical" evidence="9">
    <location>
        <begin position="439"/>
        <end position="459"/>
    </location>
</feature>
<keyword evidence="5 8" id="KW-0812">Transmembrane</keyword>
<keyword evidence="7 9" id="KW-0472">Membrane</keyword>
<keyword evidence="6 9" id="KW-1133">Transmembrane helix</keyword>
<comment type="subcellular location">
    <subcellularLocation>
        <location evidence="1">Cell membrane</location>
        <topology evidence="1">Multi-pass membrane protein</topology>
    </subcellularLocation>
    <subcellularLocation>
        <location evidence="8">Membrane</location>
        <topology evidence="8">Multi-pass membrane protein</topology>
    </subcellularLocation>
</comment>
<dbReference type="PRINTS" id="PR01437">
    <property type="entry name" value="NUOXDRDTASE4"/>
</dbReference>
<feature type="transmembrane region" description="Helical" evidence="9">
    <location>
        <begin position="479"/>
        <end position="497"/>
    </location>
</feature>
<feature type="transmembrane region" description="Helical" evidence="9">
    <location>
        <begin position="198"/>
        <end position="221"/>
    </location>
</feature>
<reference evidence="11 12" key="1">
    <citation type="submission" date="2012-09" db="EMBL/GenBank/DDBJ databases">
        <title>The Genome Sequence of Alloiococcus otitis ATCC 51267.</title>
        <authorList>
            <consortium name="The Broad Institute Genome Sequencing Platform"/>
            <person name="Earl A."/>
            <person name="Ward D."/>
            <person name="Feldgarden M."/>
            <person name="Gevers D."/>
            <person name="Huys G."/>
            <person name="Walker B."/>
            <person name="Young S.K."/>
            <person name="Zeng Q."/>
            <person name="Gargeya S."/>
            <person name="Fitzgerald M."/>
            <person name="Haas B."/>
            <person name="Abouelleil A."/>
            <person name="Alvarado L."/>
            <person name="Arachchi H.M."/>
            <person name="Berlin A.M."/>
            <person name="Chapman S.B."/>
            <person name="Goldberg J."/>
            <person name="Griggs A."/>
            <person name="Gujja S."/>
            <person name="Hansen M."/>
            <person name="Howarth C."/>
            <person name="Imamovic A."/>
            <person name="Larimer J."/>
            <person name="McCowen C."/>
            <person name="Montmayeur A."/>
            <person name="Murphy C."/>
            <person name="Neiman D."/>
            <person name="Pearson M."/>
            <person name="Priest M."/>
            <person name="Roberts A."/>
            <person name="Saif S."/>
            <person name="Shea T."/>
            <person name="Sisk P."/>
            <person name="Sykes S."/>
            <person name="Wortman J."/>
            <person name="Nusbaum C."/>
            <person name="Birren B."/>
        </authorList>
    </citation>
    <scope>NUCLEOTIDE SEQUENCE [LARGE SCALE GENOMIC DNA]</scope>
    <source>
        <strain evidence="11 12">ATCC 51267</strain>
    </source>
</reference>
<dbReference type="Proteomes" id="UP000009875">
    <property type="component" value="Unassembled WGS sequence"/>
</dbReference>
<dbReference type="GO" id="GO:0015297">
    <property type="term" value="F:antiporter activity"/>
    <property type="evidence" value="ECO:0007669"/>
    <property type="project" value="UniProtKB-KW"/>
</dbReference>
<keyword evidence="3" id="KW-0813">Transport</keyword>
<feature type="transmembrane region" description="Helical" evidence="9">
    <location>
        <begin position="398"/>
        <end position="419"/>
    </location>
</feature>
<evidence type="ECO:0000256" key="2">
    <source>
        <dbReference type="ARBA" id="ARBA00005346"/>
    </source>
</evidence>
<feature type="transmembrane region" description="Helical" evidence="9">
    <location>
        <begin position="26"/>
        <end position="46"/>
    </location>
</feature>
<feature type="transmembrane region" description="Helical" evidence="9">
    <location>
        <begin position="509"/>
        <end position="533"/>
    </location>
</feature>
<evidence type="ECO:0000313" key="12">
    <source>
        <dbReference type="Proteomes" id="UP000009875"/>
    </source>
</evidence>
<evidence type="ECO:0000256" key="5">
    <source>
        <dbReference type="ARBA" id="ARBA00022692"/>
    </source>
</evidence>
<evidence type="ECO:0000256" key="1">
    <source>
        <dbReference type="ARBA" id="ARBA00004651"/>
    </source>
</evidence>
<dbReference type="GO" id="GO:0042773">
    <property type="term" value="P:ATP synthesis coupled electron transport"/>
    <property type="evidence" value="ECO:0007669"/>
    <property type="project" value="InterPro"/>
</dbReference>
<sequence length="535" mass="59766">MLFYLVLIPILFGVLNILISKWDTRIPVLVGQVLLLAYTFYLFFLVRSSGAIIDFMSGLPEGFAIRLYADILSSTMVLLNVLIFTVLLFFAYNKSYTTDKFLFLIFVLEGVMNSLFLSADLFNLFIMLEVSTLTVSILIMIKKEKQAIYDGMIYFFANVIGTTFMLFGIGFLYSTTGVLDIYVIADMMEYIQDPNLVLLPYALMMTTLSLKIAAVPLFSWLPKAHGTPSAPSVVSAILSGLYIKTGVYLFIRFSFMFGPVIDASNLFMVIGFITSVFGIIMAVAQTDLKMILAYSTVSQVGLIMVGINLGAQVAFFGALFHIFSHALFKSTLFLSAGQIEDQYGTRDIRQIRGLWKTMPLTAISIVLAAFGIIGAPFFNGSVSKYMMASGSDMTLYSLAMHIINIGTIIYFVRLISILFGEEAKIRNPEAHAVDKLSEYTLLFLSIAILLTGIFSPVVVEALFNYSDLTLLSTSYLEKNIFFVFEFIAGFALYQGIVRRETLLEVIKEFEITFNGIITAMASFFLFIYAYGFVFL</sequence>
<keyword evidence="12" id="KW-1185">Reference proteome</keyword>